<keyword evidence="1" id="KW-0175">Coiled coil</keyword>
<dbReference type="Pfam" id="PF03468">
    <property type="entry name" value="XS"/>
    <property type="match status" value="1"/>
</dbReference>
<dbReference type="OrthoDB" id="1936239at2759"/>
<dbReference type="PANTHER" id="PTHR46602">
    <property type="entry name" value="PROTEIN SUPPRESSOR OF GENE SILENCING 3"/>
    <property type="match status" value="1"/>
</dbReference>
<dbReference type="GO" id="GO:0051607">
    <property type="term" value="P:defense response to virus"/>
    <property type="evidence" value="ECO:0007669"/>
    <property type="project" value="InterPro"/>
</dbReference>
<evidence type="ECO:0000256" key="1">
    <source>
        <dbReference type="ARBA" id="ARBA00023054"/>
    </source>
</evidence>
<evidence type="ECO:0000259" key="5">
    <source>
        <dbReference type="Pfam" id="PF03468"/>
    </source>
</evidence>
<evidence type="ECO:0000313" key="7">
    <source>
        <dbReference type="EMBL" id="EEF44530.1"/>
    </source>
</evidence>
<organism evidence="7 8">
    <name type="scientific">Ricinus communis</name>
    <name type="common">Castor bean</name>
    <dbReference type="NCBI Taxonomy" id="3988"/>
    <lineage>
        <taxon>Eukaryota</taxon>
        <taxon>Viridiplantae</taxon>
        <taxon>Streptophyta</taxon>
        <taxon>Embryophyta</taxon>
        <taxon>Tracheophyta</taxon>
        <taxon>Spermatophyta</taxon>
        <taxon>Magnoliopsida</taxon>
        <taxon>eudicotyledons</taxon>
        <taxon>Gunneridae</taxon>
        <taxon>Pentapetalae</taxon>
        <taxon>rosids</taxon>
        <taxon>fabids</taxon>
        <taxon>Malpighiales</taxon>
        <taxon>Euphorbiaceae</taxon>
        <taxon>Acalyphoideae</taxon>
        <taxon>Acalypheae</taxon>
        <taxon>Ricinus</taxon>
    </lineage>
</organism>
<dbReference type="AlphaFoldDB" id="B9RW93"/>
<feature type="compositionally biased region" description="Polar residues" evidence="4">
    <location>
        <begin position="107"/>
        <end position="127"/>
    </location>
</feature>
<dbReference type="EMBL" id="EQ973822">
    <property type="protein sequence ID" value="EEF44530.1"/>
    <property type="molecule type" value="Genomic_DNA"/>
</dbReference>
<evidence type="ECO:0008006" key="9">
    <source>
        <dbReference type="Google" id="ProtNLM"/>
    </source>
</evidence>
<comment type="similarity">
    <text evidence="3">Belongs to the SGS3 family.</text>
</comment>
<feature type="compositionally biased region" description="Basic and acidic residues" evidence="4">
    <location>
        <begin position="536"/>
        <end position="551"/>
    </location>
</feature>
<feature type="region of interest" description="Disordered" evidence="4">
    <location>
        <begin position="1"/>
        <end position="128"/>
    </location>
</feature>
<dbReference type="Gene3D" id="3.30.70.2890">
    <property type="entry name" value="XS domain"/>
    <property type="match status" value="1"/>
</dbReference>
<dbReference type="GO" id="GO:0031047">
    <property type="term" value="P:regulatory ncRNA-mediated gene silencing"/>
    <property type="evidence" value="ECO:0007669"/>
    <property type="project" value="UniProtKB-KW"/>
</dbReference>
<protein>
    <recommendedName>
        <fullName evidence="9">XS domain-containing protein</fullName>
    </recommendedName>
</protein>
<evidence type="ECO:0000313" key="8">
    <source>
        <dbReference type="Proteomes" id="UP000008311"/>
    </source>
</evidence>
<feature type="domain" description="XS" evidence="5">
    <location>
        <begin position="310"/>
        <end position="424"/>
    </location>
</feature>
<keyword evidence="8" id="KW-1185">Reference proteome</keyword>
<sequence length="634" mass="73308">MSSRWDGKPSNAVSGNNSSSKGKNSSHVSSPKLEQLSQSVADINLDATEDDGQWEVIARKTKNRAGSSAAKPWGSQNSNTKAWEHQDTVQKLGMRSNGGSGRMSGNTRPTQATGRGNTRPQSSNWGMENNYVAPQPTIPPPLEHGWNWQSRFGAAAPKGSVDDQRKDEDFVDQENDADEEEDEAIDDTDDEVLSEDFDSDASQKSHETRKKSRWFKKFFDSLDSLTAEEINEPARQWHCPACQGGPGAIDWYRGLQPLMTHAKTKGSNRVRLHRELAELLDEELHRRGTSVIPAGEVFGKWKGLKEEESDREIVWPPMVIIMNTRLEQDENDKWTGMGNQELLDYFNGYAATKARHSYGPQGHRGMSLLVFESSPRGYLEAERLHKHFVDQGTDRNAWDRRRVLFYPGGKRQLYGYMAVKEDLEIFNQHSQGRSKLKYEMRSYFEVVVNEINRMSEDNQQLTWLKSKVVKEQRRTKTLEESLEIVSDKLRKTTEENRIVRQRTQMHHEQSQEELDCQEQFFKEQLKVVHEARDAKEEDFEKLQQKEREKAKQLGADPSNAEEYKRRVEKMEKFIQFQDREIEDYVVERDGLIKAHEDRVAAMKKRHWEEEFELEKQFNAELASLMEKHTPQPTK</sequence>
<dbReference type="Proteomes" id="UP000008311">
    <property type="component" value="Unassembled WGS sequence"/>
</dbReference>
<proteinExistence type="inferred from homology"/>
<dbReference type="InParanoid" id="B9RW93"/>
<dbReference type="InterPro" id="IPR005381">
    <property type="entry name" value="Znf-XS_domain"/>
</dbReference>
<feature type="compositionally biased region" description="Acidic residues" evidence="4">
    <location>
        <begin position="169"/>
        <end position="199"/>
    </location>
</feature>
<name>B9RW93_RICCO</name>
<dbReference type="PANTHER" id="PTHR46602:SF1">
    <property type="entry name" value="PROTEIN SUPPRESSOR OF GENE SILENCING 3"/>
    <property type="match status" value="1"/>
</dbReference>
<feature type="compositionally biased region" description="Low complexity" evidence="4">
    <location>
        <begin position="10"/>
        <end position="30"/>
    </location>
</feature>
<accession>B9RW93</accession>
<evidence type="ECO:0000256" key="4">
    <source>
        <dbReference type="SAM" id="MobiDB-lite"/>
    </source>
</evidence>
<reference evidence="8" key="1">
    <citation type="journal article" date="2010" name="Nat. Biotechnol.">
        <title>Draft genome sequence of the oilseed species Ricinus communis.</title>
        <authorList>
            <person name="Chan A.P."/>
            <person name="Crabtree J."/>
            <person name="Zhao Q."/>
            <person name="Lorenzi H."/>
            <person name="Orvis J."/>
            <person name="Puiu D."/>
            <person name="Melake-Berhan A."/>
            <person name="Jones K.M."/>
            <person name="Redman J."/>
            <person name="Chen G."/>
            <person name="Cahoon E.B."/>
            <person name="Gedil M."/>
            <person name="Stanke M."/>
            <person name="Haas B.J."/>
            <person name="Wortman J.R."/>
            <person name="Fraser-Liggett C.M."/>
            <person name="Ravel J."/>
            <person name="Rabinowicz P.D."/>
        </authorList>
    </citation>
    <scope>NUCLEOTIDE SEQUENCE [LARGE SCALE GENOMIC DNA]</scope>
    <source>
        <strain evidence="8">cv. Hale</strain>
    </source>
</reference>
<feature type="domain" description="Zinc finger-XS" evidence="6">
    <location>
        <begin position="239"/>
        <end position="277"/>
    </location>
</feature>
<evidence type="ECO:0000256" key="3">
    <source>
        <dbReference type="ARBA" id="ARBA00024022"/>
    </source>
</evidence>
<dbReference type="FunCoup" id="B9RW93">
    <property type="interactions" value="728"/>
</dbReference>
<feature type="region of interest" description="Disordered" evidence="4">
    <location>
        <begin position="536"/>
        <end position="559"/>
    </location>
</feature>
<dbReference type="KEGG" id="rcu:8284996"/>
<dbReference type="STRING" id="3988.B9RW93"/>
<dbReference type="InterPro" id="IPR038588">
    <property type="entry name" value="XS_domain_sf"/>
</dbReference>
<gene>
    <name evidence="7" type="ORF">RCOM_1176800</name>
</gene>
<dbReference type="Pfam" id="PF03470">
    <property type="entry name" value="zf-XS"/>
    <property type="match status" value="1"/>
</dbReference>
<evidence type="ECO:0000259" key="6">
    <source>
        <dbReference type="Pfam" id="PF03470"/>
    </source>
</evidence>
<evidence type="ECO:0000256" key="2">
    <source>
        <dbReference type="ARBA" id="ARBA00023158"/>
    </source>
</evidence>
<dbReference type="OMA" id="DWYNLQP"/>
<feature type="region of interest" description="Disordered" evidence="4">
    <location>
        <begin position="154"/>
        <end position="206"/>
    </location>
</feature>
<keyword evidence="2" id="KW-0943">RNA-mediated gene silencing</keyword>
<dbReference type="InterPro" id="IPR044287">
    <property type="entry name" value="SGS3"/>
</dbReference>
<dbReference type="CDD" id="cd12266">
    <property type="entry name" value="RRM_like_XS"/>
    <property type="match status" value="1"/>
</dbReference>
<dbReference type="eggNOG" id="ENOG502QPU5">
    <property type="taxonomic scope" value="Eukaryota"/>
</dbReference>
<dbReference type="InterPro" id="IPR005380">
    <property type="entry name" value="XS_domain"/>
</dbReference>